<sequence length="71" mass="8656">STIFTARRPDSMLQRRIFTARRPFVRRSNRLRRRSSRLRRFFRWSFQQATSSFRSFSFQQAAAEFRSSFVG</sequence>
<name>A0A0J7YM59_BETVV</name>
<accession>A0A0J7YM59</accession>
<gene>
    <name evidence="1" type="ORF">BVRB_017570</name>
</gene>
<organism evidence="1 2">
    <name type="scientific">Beta vulgaris subsp. vulgaris</name>
    <name type="common">Beet</name>
    <dbReference type="NCBI Taxonomy" id="3555"/>
    <lineage>
        <taxon>Eukaryota</taxon>
        <taxon>Viridiplantae</taxon>
        <taxon>Streptophyta</taxon>
        <taxon>Embryophyta</taxon>
        <taxon>Tracheophyta</taxon>
        <taxon>Spermatophyta</taxon>
        <taxon>Magnoliopsida</taxon>
        <taxon>eudicotyledons</taxon>
        <taxon>Gunneridae</taxon>
        <taxon>Pentapetalae</taxon>
        <taxon>Caryophyllales</taxon>
        <taxon>Chenopodiaceae</taxon>
        <taxon>Betoideae</taxon>
        <taxon>Beta</taxon>
    </lineage>
</organism>
<evidence type="ECO:0000313" key="2">
    <source>
        <dbReference type="Proteomes" id="UP000035740"/>
    </source>
</evidence>
<proteinExistence type="predicted"/>
<feature type="non-terminal residue" evidence="1">
    <location>
        <position position="1"/>
    </location>
</feature>
<dbReference type="Gramene" id="KMS64701">
    <property type="protein sequence ID" value="KMS64701"/>
    <property type="gene ID" value="BVRB_017570"/>
</dbReference>
<dbReference type="AlphaFoldDB" id="A0A0J7YM59"/>
<dbReference type="Proteomes" id="UP000035740">
    <property type="component" value="Unassembled WGS sequence"/>
</dbReference>
<dbReference type="EMBL" id="KQ125117">
    <property type="protein sequence ID" value="KMS64701.1"/>
    <property type="molecule type" value="Genomic_DNA"/>
</dbReference>
<evidence type="ECO:0000313" key="1">
    <source>
        <dbReference type="EMBL" id="KMS64701.1"/>
    </source>
</evidence>
<protein>
    <submittedName>
        <fullName evidence="1">Uncharacterized protein</fullName>
    </submittedName>
</protein>
<reference evidence="1 2" key="1">
    <citation type="journal article" date="2014" name="Nature">
        <title>The genome of the recently domesticated crop plant sugar beet (Beta vulgaris).</title>
        <authorList>
            <person name="Dohm J.C."/>
            <person name="Minoche A.E."/>
            <person name="Holtgrawe D."/>
            <person name="Capella-Gutierrez S."/>
            <person name="Zakrzewski F."/>
            <person name="Tafer H."/>
            <person name="Rupp O."/>
            <person name="Sorensen T.R."/>
            <person name="Stracke R."/>
            <person name="Reinhardt R."/>
            <person name="Goesmann A."/>
            <person name="Kraft T."/>
            <person name="Schulz B."/>
            <person name="Stadler P.F."/>
            <person name="Schmidt T."/>
            <person name="Gabaldon T."/>
            <person name="Lehrach H."/>
            <person name="Weisshaar B."/>
            <person name="Himmelbauer H."/>
        </authorList>
    </citation>
    <scope>NUCLEOTIDE SEQUENCE [LARGE SCALE GENOMIC DNA]</scope>
    <source>
        <tissue evidence="1">Taproot</tissue>
    </source>
</reference>
<keyword evidence="2" id="KW-1185">Reference proteome</keyword>